<gene>
    <name evidence="1" type="ORF">T12_6294</name>
</gene>
<accession>A0A0V0ZP69</accession>
<dbReference type="AlphaFoldDB" id="A0A0V0ZP69"/>
<proteinExistence type="predicted"/>
<evidence type="ECO:0000313" key="1">
    <source>
        <dbReference type="EMBL" id="KRY14076.1"/>
    </source>
</evidence>
<reference evidence="1 2" key="1">
    <citation type="submission" date="2015-01" db="EMBL/GenBank/DDBJ databases">
        <title>Evolution of Trichinella species and genotypes.</title>
        <authorList>
            <person name="Korhonen P.K."/>
            <person name="Edoardo P."/>
            <person name="Giuseppe L.R."/>
            <person name="Gasser R.B."/>
        </authorList>
    </citation>
    <scope>NUCLEOTIDE SEQUENCE [LARGE SCALE GENOMIC DNA]</scope>
    <source>
        <strain evidence="1">ISS2496</strain>
    </source>
</reference>
<evidence type="ECO:0000313" key="2">
    <source>
        <dbReference type="Proteomes" id="UP000054783"/>
    </source>
</evidence>
<dbReference type="EMBL" id="JYDQ01000124">
    <property type="protein sequence ID" value="KRY14076.1"/>
    <property type="molecule type" value="Genomic_DNA"/>
</dbReference>
<organism evidence="1 2">
    <name type="scientific">Trichinella patagoniensis</name>
    <dbReference type="NCBI Taxonomy" id="990121"/>
    <lineage>
        <taxon>Eukaryota</taxon>
        <taxon>Metazoa</taxon>
        <taxon>Ecdysozoa</taxon>
        <taxon>Nematoda</taxon>
        <taxon>Enoplea</taxon>
        <taxon>Dorylaimia</taxon>
        <taxon>Trichinellida</taxon>
        <taxon>Trichinellidae</taxon>
        <taxon>Trichinella</taxon>
    </lineage>
</organism>
<keyword evidence="2" id="KW-1185">Reference proteome</keyword>
<comment type="caution">
    <text evidence="1">The sequence shown here is derived from an EMBL/GenBank/DDBJ whole genome shotgun (WGS) entry which is preliminary data.</text>
</comment>
<sequence length="80" mass="9311">MCGQKLAYGQLKVYVSYCKDSTLLNVIYMIRSSYGKHNIKHLRNISGDVKKRQYEAMAKIRKRKSQIIDKFEALRPVAES</sequence>
<name>A0A0V0ZP69_9BILA</name>
<protein>
    <submittedName>
        <fullName evidence="1">Uncharacterized protein</fullName>
    </submittedName>
</protein>
<dbReference type="Proteomes" id="UP000054783">
    <property type="component" value="Unassembled WGS sequence"/>
</dbReference>